<keyword evidence="2" id="KW-1185">Reference proteome</keyword>
<proteinExistence type="predicted"/>
<dbReference type="OrthoDB" id="7561168at2"/>
<sequence length="160" mass="18357">MPKVLANNLDNRVERMIERARTLFIDIAQTHGLQLEWDNSAPVELAASLPKQPGLDWSLWLNLQNNDEIGVQHDLFYVEWFPADDPVAEAEFLAIVHGLISGDVRLRCRFGRWRRQPYAVDFQREVNGVWRTFYAYGNGFHIGRAASIKILRNGHPDTSG</sequence>
<protein>
    <submittedName>
        <fullName evidence="1">Uncharacterized protein</fullName>
    </submittedName>
</protein>
<organism evidence="1 2">
    <name type="scientific">Caulobacter henricii</name>
    <dbReference type="NCBI Taxonomy" id="69395"/>
    <lineage>
        <taxon>Bacteria</taxon>
        <taxon>Pseudomonadati</taxon>
        <taxon>Pseudomonadota</taxon>
        <taxon>Alphaproteobacteria</taxon>
        <taxon>Caulobacterales</taxon>
        <taxon>Caulobacteraceae</taxon>
        <taxon>Caulobacter</taxon>
    </lineage>
</organism>
<accession>A0A0P0P2T3</accession>
<dbReference type="EMBL" id="CP013002">
    <property type="protein sequence ID" value="ALL14878.1"/>
    <property type="molecule type" value="Genomic_DNA"/>
</dbReference>
<name>A0A0P0P2T3_9CAUL</name>
<reference evidence="1 2" key="1">
    <citation type="submission" date="2015-10" db="EMBL/GenBank/DDBJ databases">
        <title>Conservation of the essential genome among Caulobacter and Brevundimonas species.</title>
        <authorList>
            <person name="Scott D."/>
            <person name="Ely B."/>
        </authorList>
    </citation>
    <scope>NUCLEOTIDE SEQUENCE [LARGE SCALE GENOMIC DNA]</scope>
    <source>
        <strain evidence="1 2">CB4</strain>
    </source>
</reference>
<gene>
    <name evidence="1" type="ORF">AQ619_16735</name>
</gene>
<evidence type="ECO:0000313" key="2">
    <source>
        <dbReference type="Proteomes" id="UP000056905"/>
    </source>
</evidence>
<dbReference type="Proteomes" id="UP000056905">
    <property type="component" value="Chromosome"/>
</dbReference>
<dbReference type="RefSeq" id="WP_062150313.1">
    <property type="nucleotide sequence ID" value="NZ_CP013002.1"/>
</dbReference>
<dbReference type="KEGG" id="chq:AQ619_16735"/>
<evidence type="ECO:0000313" key="1">
    <source>
        <dbReference type="EMBL" id="ALL14878.1"/>
    </source>
</evidence>
<dbReference type="AlphaFoldDB" id="A0A0P0P2T3"/>